<dbReference type="InterPro" id="IPR008407">
    <property type="entry name" value="Brnchd-chn_aa_trnsp_AzlD"/>
</dbReference>
<feature type="transmembrane region" description="Helical" evidence="1">
    <location>
        <begin position="37"/>
        <end position="56"/>
    </location>
</feature>
<keyword evidence="1" id="KW-0812">Transmembrane</keyword>
<dbReference type="InParanoid" id="A0A2U3N251"/>
<evidence type="ECO:0000256" key="1">
    <source>
        <dbReference type="SAM" id="Phobius"/>
    </source>
</evidence>
<dbReference type="RefSeq" id="WP_121975187.1">
    <property type="nucleotide sequence ID" value="NZ_OOGT01000171.1"/>
</dbReference>
<keyword evidence="3" id="KW-1185">Reference proteome</keyword>
<sequence>MTWTLLFILAAIVFFNRYFFLEPNIRLRLPVFIEKMLGFSAPCLLMAICTPIIFFNGSEIRRIPLDPYFLGAVMCVFLACLSRKILLNLVLSMLFFYLMIYVLNR</sequence>
<proteinExistence type="predicted"/>
<accession>A0A2U3N251</accession>
<dbReference type="Pfam" id="PF05437">
    <property type="entry name" value="AzlD"/>
    <property type="match status" value="1"/>
</dbReference>
<dbReference type="EMBL" id="OOGT01000171">
    <property type="protein sequence ID" value="SPL71770.1"/>
    <property type="molecule type" value="Genomic_DNA"/>
</dbReference>
<dbReference type="Proteomes" id="UP000245974">
    <property type="component" value="Unassembled WGS sequence"/>
</dbReference>
<protein>
    <submittedName>
        <fullName evidence="2">Branched-chain amino acid transport protein (AzlD)</fullName>
    </submittedName>
</protein>
<organism evidence="2 3">
    <name type="scientific">Acinetobacter stercoris</name>
    <dbReference type="NCBI Taxonomy" id="2126983"/>
    <lineage>
        <taxon>Bacteria</taxon>
        <taxon>Pseudomonadati</taxon>
        <taxon>Pseudomonadota</taxon>
        <taxon>Gammaproteobacteria</taxon>
        <taxon>Moraxellales</taxon>
        <taxon>Moraxellaceae</taxon>
        <taxon>Acinetobacter</taxon>
    </lineage>
</organism>
<keyword evidence="1" id="KW-0472">Membrane</keyword>
<feature type="transmembrane region" description="Helical" evidence="1">
    <location>
        <begin position="85"/>
        <end position="103"/>
    </location>
</feature>
<reference evidence="3" key="1">
    <citation type="submission" date="2018-03" db="EMBL/GenBank/DDBJ databases">
        <authorList>
            <person name="Blom J."/>
        </authorList>
    </citation>
    <scope>NUCLEOTIDE SEQUENCE [LARGE SCALE GENOMIC DNA]</scope>
    <source>
        <strain evidence="3">KPC-SM-21</strain>
    </source>
</reference>
<dbReference type="AlphaFoldDB" id="A0A2U3N251"/>
<keyword evidence="1" id="KW-1133">Transmembrane helix</keyword>
<name>A0A2U3N251_9GAMM</name>
<dbReference type="OrthoDB" id="4257348at2"/>
<evidence type="ECO:0000313" key="2">
    <source>
        <dbReference type="EMBL" id="SPL71770.1"/>
    </source>
</evidence>
<gene>
    <name evidence="2" type="ORF">KPC_2948</name>
</gene>
<evidence type="ECO:0000313" key="3">
    <source>
        <dbReference type="Proteomes" id="UP000245974"/>
    </source>
</evidence>